<dbReference type="GO" id="GO:0004177">
    <property type="term" value="F:aminopeptidase activity"/>
    <property type="evidence" value="ECO:0007669"/>
    <property type="project" value="UniProtKB-KW"/>
</dbReference>
<evidence type="ECO:0000259" key="5">
    <source>
        <dbReference type="Pfam" id="PF00561"/>
    </source>
</evidence>
<keyword evidence="4" id="KW-0732">Signal</keyword>
<gene>
    <name evidence="6" type="ORF">HNR40_007176</name>
</gene>
<dbReference type="RefSeq" id="WP_184969247.1">
    <property type="nucleotide sequence ID" value="NZ_JACHIN010000011.1"/>
</dbReference>
<dbReference type="GO" id="GO:0016020">
    <property type="term" value="C:membrane"/>
    <property type="evidence" value="ECO:0007669"/>
    <property type="project" value="TreeGrafter"/>
</dbReference>
<feature type="chain" id="PRO_5038415460" evidence="4">
    <location>
        <begin position="24"/>
        <end position="405"/>
    </location>
</feature>
<accession>A0A7W8AAM4</accession>
<dbReference type="EC" id="3.4.11.5" evidence="6"/>
<dbReference type="InterPro" id="IPR002410">
    <property type="entry name" value="Peptidase_S33"/>
</dbReference>
<keyword evidence="7" id="KW-1185">Reference proteome</keyword>
<keyword evidence="3" id="KW-0472">Membrane</keyword>
<protein>
    <submittedName>
        <fullName evidence="6">Proline iminopeptidase</fullName>
        <ecNumber evidence="6">3.4.11.5</ecNumber>
    </submittedName>
</protein>
<dbReference type="GO" id="GO:0006508">
    <property type="term" value="P:proteolysis"/>
    <property type="evidence" value="ECO:0007669"/>
    <property type="project" value="InterPro"/>
</dbReference>
<feature type="signal peptide" evidence="4">
    <location>
        <begin position="1"/>
        <end position="23"/>
    </location>
</feature>
<evidence type="ECO:0000256" key="3">
    <source>
        <dbReference type="SAM" id="Phobius"/>
    </source>
</evidence>
<sequence length="405" mass="42693">MLIFLRRAAGVLAALLASVLAVAAAAFAFLAAASVTASLPLLYAAAATVCLLTAFLLGRLALRPLTRKAWRAAAWFALAVTALSAAGAWALVLRPWPVPPAAADPAHVRYWDLPTGSRIAYAHQRGGARPYPVIFLHGGPGTAGEGLPEGAADLAADGFDVYAYDQLGAGRSSRLADVTGYTVGRQVADLEAIRNLLGAPKLILVGRSWGATLSAAYLAAHPGRVAKAVFVSPGALWAPAAGEIGEPWNRLTPEQARRRDDLLGDPRMIALSLLLENSPAAAHALVPDREADTRMRELLLTGKDATTCPGAPPAPAHGNAPGFYANQFTVADTLRVPDPRPRLRQVRVPALILRGTCDYVHPHIAAAYRDTLPAARLVEVQNAGHGIAHEQPAVYVRLLRGFLTP</sequence>
<dbReference type="Proteomes" id="UP000568380">
    <property type="component" value="Unassembled WGS sequence"/>
</dbReference>
<keyword evidence="6" id="KW-0031">Aminopeptidase</keyword>
<feature type="domain" description="AB hydrolase-1" evidence="5">
    <location>
        <begin position="131"/>
        <end position="390"/>
    </location>
</feature>
<evidence type="ECO:0000256" key="2">
    <source>
        <dbReference type="ARBA" id="ARBA00022801"/>
    </source>
</evidence>
<dbReference type="InterPro" id="IPR050266">
    <property type="entry name" value="AB_hydrolase_sf"/>
</dbReference>
<feature type="transmembrane region" description="Helical" evidence="3">
    <location>
        <begin position="42"/>
        <end position="62"/>
    </location>
</feature>
<evidence type="ECO:0000256" key="1">
    <source>
        <dbReference type="ARBA" id="ARBA00010088"/>
    </source>
</evidence>
<comment type="similarity">
    <text evidence="1">Belongs to the peptidase S33 family.</text>
</comment>
<evidence type="ECO:0000313" key="6">
    <source>
        <dbReference type="EMBL" id="MBB5081681.1"/>
    </source>
</evidence>
<keyword evidence="3" id="KW-1133">Transmembrane helix</keyword>
<dbReference type="Pfam" id="PF00561">
    <property type="entry name" value="Abhydrolase_1"/>
    <property type="match status" value="1"/>
</dbReference>
<dbReference type="InterPro" id="IPR000073">
    <property type="entry name" value="AB_hydrolase_1"/>
</dbReference>
<comment type="caution">
    <text evidence="6">The sequence shown here is derived from an EMBL/GenBank/DDBJ whole genome shotgun (WGS) entry which is preliminary data.</text>
</comment>
<keyword evidence="6" id="KW-0645">Protease</keyword>
<keyword evidence="3" id="KW-0812">Transmembrane</keyword>
<dbReference type="Gene3D" id="3.40.50.1820">
    <property type="entry name" value="alpha/beta hydrolase"/>
    <property type="match status" value="1"/>
</dbReference>
<dbReference type="AlphaFoldDB" id="A0A7W8AAM4"/>
<dbReference type="PANTHER" id="PTHR43798">
    <property type="entry name" value="MONOACYLGLYCEROL LIPASE"/>
    <property type="match status" value="1"/>
</dbReference>
<feature type="transmembrane region" description="Helical" evidence="3">
    <location>
        <begin position="74"/>
        <end position="92"/>
    </location>
</feature>
<proteinExistence type="inferred from homology"/>
<reference evidence="6 7" key="1">
    <citation type="submission" date="2020-08" db="EMBL/GenBank/DDBJ databases">
        <title>Genomic Encyclopedia of Type Strains, Phase IV (KMG-IV): sequencing the most valuable type-strain genomes for metagenomic binning, comparative biology and taxonomic classification.</title>
        <authorList>
            <person name="Goeker M."/>
        </authorList>
    </citation>
    <scope>NUCLEOTIDE SEQUENCE [LARGE SCALE GENOMIC DNA]</scope>
    <source>
        <strain evidence="6 7">DSM 45385</strain>
    </source>
</reference>
<keyword evidence="2 6" id="KW-0378">Hydrolase</keyword>
<dbReference type="PRINTS" id="PR00793">
    <property type="entry name" value="PROAMNOPTASE"/>
</dbReference>
<evidence type="ECO:0000313" key="7">
    <source>
        <dbReference type="Proteomes" id="UP000568380"/>
    </source>
</evidence>
<dbReference type="InterPro" id="IPR029058">
    <property type="entry name" value="AB_hydrolase_fold"/>
</dbReference>
<name>A0A7W8AAM4_9ACTN</name>
<evidence type="ECO:0000256" key="4">
    <source>
        <dbReference type="SAM" id="SignalP"/>
    </source>
</evidence>
<organism evidence="6 7">
    <name type="scientific">Nonomuraea endophytica</name>
    <dbReference type="NCBI Taxonomy" id="714136"/>
    <lineage>
        <taxon>Bacteria</taxon>
        <taxon>Bacillati</taxon>
        <taxon>Actinomycetota</taxon>
        <taxon>Actinomycetes</taxon>
        <taxon>Streptosporangiales</taxon>
        <taxon>Streptosporangiaceae</taxon>
        <taxon>Nonomuraea</taxon>
    </lineage>
</organism>
<dbReference type="PANTHER" id="PTHR43798:SF33">
    <property type="entry name" value="HYDROLASE, PUTATIVE (AFU_ORTHOLOGUE AFUA_2G14860)-RELATED"/>
    <property type="match status" value="1"/>
</dbReference>
<dbReference type="SUPFAM" id="SSF53474">
    <property type="entry name" value="alpha/beta-Hydrolases"/>
    <property type="match status" value="1"/>
</dbReference>
<dbReference type="EMBL" id="JACHIN010000011">
    <property type="protein sequence ID" value="MBB5081681.1"/>
    <property type="molecule type" value="Genomic_DNA"/>
</dbReference>